<dbReference type="Gene3D" id="3.10.450.50">
    <property type="match status" value="1"/>
</dbReference>
<dbReference type="InterPro" id="IPR004027">
    <property type="entry name" value="SEC_C_motif"/>
</dbReference>
<comment type="caution">
    <text evidence="3">The sequence shown here is derived from an EMBL/GenBank/DDBJ whole genome shotgun (WGS) entry which is preliminary data.</text>
</comment>
<evidence type="ECO:0000259" key="2">
    <source>
        <dbReference type="Pfam" id="PF07929"/>
    </source>
</evidence>
<evidence type="ECO:0000313" key="4">
    <source>
        <dbReference type="Proteomes" id="UP000823883"/>
    </source>
</evidence>
<dbReference type="SUPFAM" id="SSF103642">
    <property type="entry name" value="Sec-C motif"/>
    <property type="match status" value="1"/>
</dbReference>
<feature type="region of interest" description="Disordered" evidence="1">
    <location>
        <begin position="522"/>
        <end position="560"/>
    </location>
</feature>
<accession>A0A9D2T6T6</accession>
<dbReference type="AlphaFoldDB" id="A0A9D2T6T6"/>
<organism evidence="3 4">
    <name type="scientific">Candidatus Lachnoclostridium pullistercoris</name>
    <dbReference type="NCBI Taxonomy" id="2838632"/>
    <lineage>
        <taxon>Bacteria</taxon>
        <taxon>Bacillati</taxon>
        <taxon>Bacillota</taxon>
        <taxon>Clostridia</taxon>
        <taxon>Lachnospirales</taxon>
        <taxon>Lachnospiraceae</taxon>
    </lineage>
</organism>
<gene>
    <name evidence="3" type="ORF">IAA04_11370</name>
</gene>
<evidence type="ECO:0000256" key="1">
    <source>
        <dbReference type="SAM" id="MobiDB-lite"/>
    </source>
</evidence>
<reference evidence="3" key="2">
    <citation type="submission" date="2021-04" db="EMBL/GenBank/DDBJ databases">
        <authorList>
            <person name="Gilroy R."/>
        </authorList>
    </citation>
    <scope>NUCLEOTIDE SEQUENCE</scope>
    <source>
        <strain evidence="3">CHK183-5548</strain>
    </source>
</reference>
<sequence>MKAYQIKLILKNTKPPVWKRCVIPAGITFSQLALVLDGILETAPQADYEFEFYQAGFQVRERREGENPVRSCRFDCMCASDSYIDEKMEREPWFTFRPGDGSQYRAEIEKSFEEEISSPSVVKQKDSEGVKGWSEADAVNERLRERFSVRYGEPDYRSFEELLEAEKKGENGLRGASSPADRTERQKKSANTETLPGEGVRCRDIKEFLSDESREALLEMAEEFEFEDLRGLDGEELAEKIQDKILEPEVMEKRLLLLSDAEIEEFEAAIESNGYYPTPEIREKLVRLYEMSYVFLYADGYAEVPKAAAEVYKKINTLQFQEKRQGTFWMHRCLEFAAMVFRCAPEGIVRRMLKQCLGRKITPEEFSYYYENVPEEANPCVWSESRFIDKELFAENQYLTLEALRGVPGFYMPSPDEVLDYTENNYPASDPYYRKLKTFLVSKVNLAEAEAELLMPVLWSRFNKRDDISEIAELFGQNIHFPDSDTAKEFLRILGEVYNHTRMVLYCGHTPDEVMASVHVRTEKKNSGREGAGERGPGFSEMGKKKIYPNDPCPCGSGKKYKKCCGKNK</sequence>
<proteinExistence type="predicted"/>
<dbReference type="SUPFAM" id="SSF159941">
    <property type="entry name" value="MM3350-like"/>
    <property type="match status" value="1"/>
</dbReference>
<protein>
    <submittedName>
        <fullName evidence="3">Plasmid pRiA4b ORF-3 family protein</fullName>
    </submittedName>
</protein>
<dbReference type="InterPro" id="IPR012912">
    <property type="entry name" value="Plasmid_pRiA4b_Orf3-like"/>
</dbReference>
<feature type="domain" description="Plasmid pRiA4b Orf3-like" evidence="2">
    <location>
        <begin position="2"/>
        <end position="123"/>
    </location>
</feature>
<reference evidence="3" key="1">
    <citation type="journal article" date="2021" name="PeerJ">
        <title>Extensive microbial diversity within the chicken gut microbiome revealed by metagenomics and culture.</title>
        <authorList>
            <person name="Gilroy R."/>
            <person name="Ravi A."/>
            <person name="Getino M."/>
            <person name="Pursley I."/>
            <person name="Horton D.L."/>
            <person name="Alikhan N.F."/>
            <person name="Baker D."/>
            <person name="Gharbi K."/>
            <person name="Hall N."/>
            <person name="Watson M."/>
            <person name="Adriaenssens E.M."/>
            <person name="Foster-Nyarko E."/>
            <person name="Jarju S."/>
            <person name="Secka A."/>
            <person name="Antonio M."/>
            <person name="Oren A."/>
            <person name="Chaudhuri R.R."/>
            <person name="La Ragione R."/>
            <person name="Hildebrand F."/>
            <person name="Pallen M.J."/>
        </authorList>
    </citation>
    <scope>NUCLEOTIDE SEQUENCE</scope>
    <source>
        <strain evidence="3">CHK183-5548</strain>
    </source>
</reference>
<dbReference type="Proteomes" id="UP000823883">
    <property type="component" value="Unassembled WGS sequence"/>
</dbReference>
<name>A0A9D2T6T6_9FIRM</name>
<evidence type="ECO:0000313" key="3">
    <source>
        <dbReference type="EMBL" id="HJC48642.1"/>
    </source>
</evidence>
<dbReference type="InterPro" id="IPR024047">
    <property type="entry name" value="MM3350-like_sf"/>
</dbReference>
<feature type="region of interest" description="Disordered" evidence="1">
    <location>
        <begin position="168"/>
        <end position="196"/>
    </location>
</feature>
<dbReference type="Pfam" id="PF02810">
    <property type="entry name" value="SEC-C"/>
    <property type="match status" value="1"/>
</dbReference>
<dbReference type="Gene3D" id="3.10.290.30">
    <property type="entry name" value="MM3350-like"/>
    <property type="match status" value="1"/>
</dbReference>
<dbReference type="Pfam" id="PF07929">
    <property type="entry name" value="PRiA4_ORF3"/>
    <property type="match status" value="1"/>
</dbReference>
<feature type="compositionally biased region" description="Basic and acidic residues" evidence="1">
    <location>
        <begin position="522"/>
        <end position="533"/>
    </location>
</feature>
<dbReference type="EMBL" id="DWWL01000074">
    <property type="protein sequence ID" value="HJC48642.1"/>
    <property type="molecule type" value="Genomic_DNA"/>
</dbReference>